<organism evidence="1">
    <name type="scientific">Rhizophagus irregularis (strain DAOM 181602 / DAOM 197198 / MUCL 43194)</name>
    <name type="common">Arbuscular mycorrhizal fungus</name>
    <name type="synonym">Glomus intraradices</name>
    <dbReference type="NCBI Taxonomy" id="747089"/>
    <lineage>
        <taxon>Eukaryota</taxon>
        <taxon>Fungi</taxon>
        <taxon>Fungi incertae sedis</taxon>
        <taxon>Mucoromycota</taxon>
        <taxon>Glomeromycotina</taxon>
        <taxon>Glomeromycetes</taxon>
        <taxon>Glomerales</taxon>
        <taxon>Glomeraceae</taxon>
        <taxon>Rhizophagus</taxon>
    </lineage>
</organism>
<reference evidence="1" key="1">
    <citation type="submission" date="2013-07" db="EMBL/GenBank/DDBJ databases">
        <title>The genome of an arbuscular mycorrhizal fungus provides insights into the evolution of the oldest plant symbiosis.</title>
        <authorList>
            <consortium name="DOE Joint Genome Institute"/>
            <person name="Tisserant E."/>
            <person name="Malbreil M."/>
            <person name="Kuo A."/>
            <person name="Kohler A."/>
            <person name="Symeonidi A."/>
            <person name="Balestrini R."/>
            <person name="Charron P."/>
            <person name="Duensing N."/>
            <person name="Frei-dit-Frey N."/>
            <person name="Gianinazzi-Pearson V."/>
            <person name="Gilbert B."/>
            <person name="Handa Y."/>
            <person name="Hijri M."/>
            <person name="Kaul R."/>
            <person name="Kawaguchi M."/>
            <person name="Krajinski F."/>
            <person name="Lammers P."/>
            <person name="Lapierre D."/>
            <person name="Masclaux F.G."/>
            <person name="Murat C."/>
            <person name="Morin E."/>
            <person name="Ndikumana S."/>
            <person name="Pagni M."/>
            <person name="Petitpierre D."/>
            <person name="Requena N."/>
            <person name="Rosikiewicz P."/>
            <person name="Riley R."/>
            <person name="Saito K."/>
            <person name="San Clemente H."/>
            <person name="Shapiro H."/>
            <person name="van Tuinen D."/>
            <person name="Becard G."/>
            <person name="Bonfante P."/>
            <person name="Paszkowski U."/>
            <person name="Shachar-Hill Y."/>
            <person name="Young J.P."/>
            <person name="Sanders I.R."/>
            <person name="Henrissat B."/>
            <person name="Rensing S.A."/>
            <person name="Grigoriev I.V."/>
            <person name="Corradi N."/>
            <person name="Roux C."/>
            <person name="Martin F."/>
        </authorList>
    </citation>
    <scope>NUCLEOTIDE SEQUENCE</scope>
    <source>
        <strain evidence="1">DAOM 197198</strain>
    </source>
</reference>
<proteinExistence type="predicted"/>
<dbReference type="HOGENOM" id="CLU_2198359_0_0_1"/>
<dbReference type="EMBL" id="KI294296">
    <property type="protein sequence ID" value="ESA04466.1"/>
    <property type="molecule type" value="Genomic_DNA"/>
</dbReference>
<accession>U9TMA2</accession>
<dbReference type="AlphaFoldDB" id="U9TMA2"/>
<name>U9TMA2_RHIID</name>
<sequence length="108" mass="12205">MACYTISLLHNNEIFFILGSININVVQNQRLTNQTYSPIVNCERIHQRFLPHKPYLSHQPHPFLESSKSGSLPSGGNEKLLSQNNGHEFAVCQLIIGIGINSLDPFRF</sequence>
<protein>
    <submittedName>
        <fullName evidence="1">Uncharacterized protein</fullName>
    </submittedName>
</protein>
<gene>
    <name evidence="1" type="ORF">GLOINDRAFT_85332</name>
</gene>
<evidence type="ECO:0000313" key="1">
    <source>
        <dbReference type="EMBL" id="ESA04466.1"/>
    </source>
</evidence>